<dbReference type="EMBL" id="CP042467">
    <property type="protein sequence ID" value="QED28854.1"/>
    <property type="molecule type" value="Genomic_DNA"/>
</dbReference>
<name>A0A5B8XTG3_9DELT</name>
<organism evidence="1 2">
    <name type="scientific">Microvenator marinus</name>
    <dbReference type="NCBI Taxonomy" id="2600177"/>
    <lineage>
        <taxon>Bacteria</taxon>
        <taxon>Deltaproteobacteria</taxon>
        <taxon>Bradymonadales</taxon>
        <taxon>Microvenatoraceae</taxon>
        <taxon>Microvenator</taxon>
    </lineage>
</organism>
<dbReference type="KEGG" id="bbae:FRD01_16725"/>
<dbReference type="OrthoDB" id="6924111at2"/>
<keyword evidence="2" id="KW-1185">Reference proteome</keyword>
<reference evidence="1 2" key="1">
    <citation type="submission" date="2019-08" db="EMBL/GenBank/DDBJ databases">
        <authorList>
            <person name="Liang Q."/>
        </authorList>
    </citation>
    <scope>NUCLEOTIDE SEQUENCE [LARGE SCALE GENOMIC DNA]</scope>
    <source>
        <strain evidence="1 2">V1718</strain>
    </source>
</reference>
<protein>
    <submittedName>
        <fullName evidence="1">Uncharacterized protein</fullName>
    </submittedName>
</protein>
<sequence length="142" mass="16166">MQNSLSRFENAILQKLLEGDLPFFVNLREQLVECIVNDREHTGVGFFTSLSVPDHLPRIGGLDVTFGDVVCEFPKTRTEVGFLLYIKDGVLDMLEGYSYDEPWPSPDAHYSLKYVGGELRDLEALERTLRSQGVARLDFHDE</sequence>
<dbReference type="AlphaFoldDB" id="A0A5B8XTG3"/>
<evidence type="ECO:0000313" key="1">
    <source>
        <dbReference type="EMBL" id="QED28854.1"/>
    </source>
</evidence>
<dbReference type="Proteomes" id="UP000321595">
    <property type="component" value="Chromosome"/>
</dbReference>
<accession>A0A5B8XTG3</accession>
<evidence type="ECO:0000313" key="2">
    <source>
        <dbReference type="Proteomes" id="UP000321595"/>
    </source>
</evidence>
<dbReference type="RefSeq" id="WP_146961650.1">
    <property type="nucleotide sequence ID" value="NZ_CP042467.1"/>
</dbReference>
<proteinExistence type="predicted"/>
<gene>
    <name evidence="1" type="ORF">FRD01_16725</name>
</gene>